<name>A0A8D8FAN6_CULPI</name>
<reference evidence="1" key="1">
    <citation type="submission" date="2021-05" db="EMBL/GenBank/DDBJ databases">
        <authorList>
            <person name="Alioto T."/>
            <person name="Alioto T."/>
            <person name="Gomez Garrido J."/>
        </authorList>
    </citation>
    <scope>NUCLEOTIDE SEQUENCE</scope>
</reference>
<accession>A0A8D8FAN6</accession>
<proteinExistence type="predicted"/>
<sequence>MCQNMKSHNLTLMRKTWGGKFACTRREKKTGKVGGGSLFDFSTPTGWKTGLKINKIKNHHLLKLRAGVGVVFWGEVVCVCHKRIGATKTLHFFSFDSFFLC</sequence>
<evidence type="ECO:0000313" key="1">
    <source>
        <dbReference type="EMBL" id="CAG6463124.1"/>
    </source>
</evidence>
<dbReference type="AlphaFoldDB" id="A0A8D8FAN6"/>
<dbReference type="EMBL" id="HBUE01271527">
    <property type="protein sequence ID" value="CAG6564188.1"/>
    <property type="molecule type" value="Transcribed_RNA"/>
</dbReference>
<dbReference type="EMBL" id="HBUE01166215">
    <property type="protein sequence ID" value="CAG6512727.1"/>
    <property type="molecule type" value="Transcribed_RNA"/>
</dbReference>
<dbReference type="EMBL" id="HBUE01047380">
    <property type="protein sequence ID" value="CAG6463124.1"/>
    <property type="molecule type" value="Transcribed_RNA"/>
</dbReference>
<organism evidence="1">
    <name type="scientific">Culex pipiens</name>
    <name type="common">House mosquito</name>
    <dbReference type="NCBI Taxonomy" id="7175"/>
    <lineage>
        <taxon>Eukaryota</taxon>
        <taxon>Metazoa</taxon>
        <taxon>Ecdysozoa</taxon>
        <taxon>Arthropoda</taxon>
        <taxon>Hexapoda</taxon>
        <taxon>Insecta</taxon>
        <taxon>Pterygota</taxon>
        <taxon>Neoptera</taxon>
        <taxon>Endopterygota</taxon>
        <taxon>Diptera</taxon>
        <taxon>Nematocera</taxon>
        <taxon>Culicoidea</taxon>
        <taxon>Culicidae</taxon>
        <taxon>Culicinae</taxon>
        <taxon>Culicini</taxon>
        <taxon>Culex</taxon>
        <taxon>Culex</taxon>
    </lineage>
</organism>
<protein>
    <submittedName>
        <fullName evidence="1">(northern house mosquito) hypothetical protein</fullName>
    </submittedName>
</protein>